<evidence type="ECO:0000313" key="2">
    <source>
        <dbReference type="Proteomes" id="UP000291343"/>
    </source>
</evidence>
<accession>A0A482WHU0</accession>
<dbReference type="InParanoid" id="A0A482WHU0"/>
<dbReference type="AlphaFoldDB" id="A0A482WHU0"/>
<comment type="caution">
    <text evidence="1">The sequence shown here is derived from an EMBL/GenBank/DDBJ whole genome shotgun (WGS) entry which is preliminary data.</text>
</comment>
<gene>
    <name evidence="1" type="ORF">LSTR_LSTR007979</name>
</gene>
<keyword evidence="2" id="KW-1185">Reference proteome</keyword>
<sequence>MPLLPTILYLPDMPTKWPLKIECKICDTPKDKGKEVEFELGPYITPKKAHMELLWSKRVCKDCAWSKFKSYAAYKKIRVEGVRGYDDK</sequence>
<proteinExistence type="predicted"/>
<name>A0A482WHU0_LAOST</name>
<organism evidence="1 2">
    <name type="scientific">Laodelphax striatellus</name>
    <name type="common">Small brown planthopper</name>
    <name type="synonym">Delphax striatella</name>
    <dbReference type="NCBI Taxonomy" id="195883"/>
    <lineage>
        <taxon>Eukaryota</taxon>
        <taxon>Metazoa</taxon>
        <taxon>Ecdysozoa</taxon>
        <taxon>Arthropoda</taxon>
        <taxon>Hexapoda</taxon>
        <taxon>Insecta</taxon>
        <taxon>Pterygota</taxon>
        <taxon>Neoptera</taxon>
        <taxon>Paraneoptera</taxon>
        <taxon>Hemiptera</taxon>
        <taxon>Auchenorrhyncha</taxon>
        <taxon>Fulgoroidea</taxon>
        <taxon>Delphacidae</taxon>
        <taxon>Criomorphinae</taxon>
        <taxon>Laodelphax</taxon>
    </lineage>
</organism>
<reference evidence="1 2" key="1">
    <citation type="journal article" date="2017" name="Gigascience">
        <title>Genome sequence of the small brown planthopper, Laodelphax striatellus.</title>
        <authorList>
            <person name="Zhu J."/>
            <person name="Jiang F."/>
            <person name="Wang X."/>
            <person name="Yang P."/>
            <person name="Bao Y."/>
            <person name="Zhao W."/>
            <person name="Wang W."/>
            <person name="Lu H."/>
            <person name="Wang Q."/>
            <person name="Cui N."/>
            <person name="Li J."/>
            <person name="Chen X."/>
            <person name="Luo L."/>
            <person name="Yu J."/>
            <person name="Kang L."/>
            <person name="Cui F."/>
        </authorList>
    </citation>
    <scope>NUCLEOTIDE SEQUENCE [LARGE SCALE GENOMIC DNA]</scope>
    <source>
        <strain evidence="1">Lst14</strain>
    </source>
</reference>
<dbReference type="Proteomes" id="UP000291343">
    <property type="component" value="Unassembled WGS sequence"/>
</dbReference>
<evidence type="ECO:0000313" key="1">
    <source>
        <dbReference type="EMBL" id="RZF33063.1"/>
    </source>
</evidence>
<dbReference type="EMBL" id="QKKF02035103">
    <property type="protein sequence ID" value="RZF33063.1"/>
    <property type="molecule type" value="Genomic_DNA"/>
</dbReference>
<protein>
    <submittedName>
        <fullName evidence="1">Uncharacterized protein</fullName>
    </submittedName>
</protein>